<reference evidence="3 4" key="1">
    <citation type="journal article" date="2017" name="Genome Announc.">
        <title>Draft Genome Sequence of Romboutsia maritimum sp. nov. Strain CCRI-22766(T), Isolated from Coastal Estuarine Mud.</title>
        <authorList>
            <person name="Maheux A.F."/>
            <person name="Boudreau D.K."/>
            <person name="Berube E."/>
            <person name="Boissinot M."/>
            <person name="Raymond F."/>
            <person name="Brodeur S."/>
            <person name="Corbeil J."/>
            <person name="Brightwell G."/>
            <person name="Broda D."/>
            <person name="Omar R.F."/>
            <person name="Bergeron M.G."/>
        </authorList>
    </citation>
    <scope>NUCLEOTIDE SEQUENCE [LARGE SCALE GENOMIC DNA]</scope>
    <source>
        <strain evidence="3 4">CCRI-22766</strain>
    </source>
</reference>
<dbReference type="PROSITE" id="PS51257">
    <property type="entry name" value="PROKAR_LIPOPROTEIN"/>
    <property type="match status" value="1"/>
</dbReference>
<feature type="compositionally biased region" description="Basic and acidic residues" evidence="1">
    <location>
        <begin position="38"/>
        <end position="53"/>
    </location>
</feature>
<evidence type="ECO:0000313" key="4">
    <source>
        <dbReference type="Proteomes" id="UP000243494"/>
    </source>
</evidence>
<organism evidence="3 4">
    <name type="scientific">Romboutsia maritimum</name>
    <dbReference type="NCBI Taxonomy" id="2020948"/>
    <lineage>
        <taxon>Bacteria</taxon>
        <taxon>Bacillati</taxon>
        <taxon>Bacillota</taxon>
        <taxon>Clostridia</taxon>
        <taxon>Peptostreptococcales</taxon>
        <taxon>Peptostreptococcaceae</taxon>
        <taxon>Romboutsia</taxon>
    </lineage>
</organism>
<dbReference type="EMBL" id="NOJZ02000024">
    <property type="protein sequence ID" value="RDY22842.1"/>
    <property type="molecule type" value="Genomic_DNA"/>
</dbReference>
<dbReference type="AlphaFoldDB" id="A0A371IQU0"/>
<evidence type="ECO:0008006" key="5">
    <source>
        <dbReference type="Google" id="ProtNLM"/>
    </source>
</evidence>
<accession>A0A371IQU0</accession>
<name>A0A371IQU0_9FIRM</name>
<evidence type="ECO:0000256" key="1">
    <source>
        <dbReference type="SAM" id="MobiDB-lite"/>
    </source>
</evidence>
<dbReference type="OrthoDB" id="2112149at2"/>
<feature type="signal peptide" evidence="2">
    <location>
        <begin position="1"/>
        <end position="22"/>
    </location>
</feature>
<protein>
    <recommendedName>
        <fullName evidence="5">DUF4352 domain-containing protein</fullName>
    </recommendedName>
</protein>
<gene>
    <name evidence="3" type="ORF">CHF27_011005</name>
</gene>
<keyword evidence="2" id="KW-0732">Signal</keyword>
<feature type="region of interest" description="Disordered" evidence="1">
    <location>
        <begin position="27"/>
        <end position="54"/>
    </location>
</feature>
<evidence type="ECO:0000313" key="3">
    <source>
        <dbReference type="EMBL" id="RDY22842.1"/>
    </source>
</evidence>
<evidence type="ECO:0000256" key="2">
    <source>
        <dbReference type="SAM" id="SignalP"/>
    </source>
</evidence>
<comment type="caution">
    <text evidence="3">The sequence shown here is derived from an EMBL/GenBank/DDBJ whole genome shotgun (WGS) entry which is preliminary data.</text>
</comment>
<feature type="chain" id="PRO_5039473153" description="DUF4352 domain-containing protein" evidence="2">
    <location>
        <begin position="23"/>
        <end position="206"/>
    </location>
</feature>
<proteinExistence type="predicted"/>
<keyword evidence="4" id="KW-1185">Reference proteome</keyword>
<dbReference type="Proteomes" id="UP000243494">
    <property type="component" value="Unassembled WGS sequence"/>
</dbReference>
<dbReference type="RefSeq" id="WP_095406699.1">
    <property type="nucleotide sequence ID" value="NZ_NOJZ02000024.1"/>
</dbReference>
<sequence length="206" mass="22978">MKISKNIASLLMIGTLSVSLVACSSSQENSKANGNDTTKQEQTKKEDKKESKGKTYTVDGAVAEEGGIVQTIKEVRVFDNMKDAVKSYNQNEIVVNDENKDKVTVVVKFEIKNNNDFKICTYPTQGTIITNTGEQKEADLIASESFDGDIHEKVTREGHVLFNLDKTKVDDLTSFKIAWNTSHDNGTADNYDDDYHKDNKLEVTLK</sequence>